<dbReference type="Proteomes" id="UP000035016">
    <property type="component" value="Chromosome Chromosome"/>
</dbReference>
<name>A0A0F7VU51_STRLW</name>
<proteinExistence type="predicted"/>
<reference evidence="1 2" key="1">
    <citation type="submission" date="2015-02" db="EMBL/GenBank/DDBJ databases">
        <authorList>
            <person name="Gomez-Escribano P.J."/>
        </authorList>
    </citation>
    <scope>NUCLEOTIDE SEQUENCE [LARGE SCALE GENOMIC DNA]</scope>
    <source>
        <strain evidence="2">C34 (DSM 42122 / NRRL B-24963)</strain>
    </source>
</reference>
<organism evidence="1 2">
    <name type="scientific">Streptomyces leeuwenhoekii</name>
    <dbReference type="NCBI Taxonomy" id="1437453"/>
    <lineage>
        <taxon>Bacteria</taxon>
        <taxon>Bacillati</taxon>
        <taxon>Actinomycetota</taxon>
        <taxon>Actinomycetes</taxon>
        <taxon>Kitasatosporales</taxon>
        <taxon>Streptomycetaceae</taxon>
        <taxon>Streptomyces</taxon>
    </lineage>
</organism>
<evidence type="ECO:0000313" key="1">
    <source>
        <dbReference type="EMBL" id="CQR60501.1"/>
    </source>
</evidence>
<protein>
    <submittedName>
        <fullName evidence="1">Uncharacterized protein</fullName>
    </submittedName>
</protein>
<dbReference type="EMBL" id="LN831790">
    <property type="protein sequence ID" value="CQR60501.1"/>
    <property type="molecule type" value="Genomic_DNA"/>
</dbReference>
<dbReference type="AlphaFoldDB" id="A0A0F7VU51"/>
<sequence length="138" mass="15326">MEAAYRQGLPHWIRVVGEDAVWHDGAVRPLLHPDPRRGAVECRIVEEAPAVLAGAGYSRLTLVLRETRRPAGTFRGRRPRRQPALACAQRRLPTLVMAPDLCREPTWPGAGEPLRCGSAQVRRPGEGLEMPCGGLRWH</sequence>
<evidence type="ECO:0000313" key="2">
    <source>
        <dbReference type="Proteomes" id="UP000035016"/>
    </source>
</evidence>
<gene>
    <name evidence="1" type="primary">sle_10390</name>
    <name evidence="1" type="synonym">cxm1</name>
</gene>
<accession>A0A0F7VU51</accession>
<dbReference type="KEGG" id="sle:sle_10390"/>